<sequence length="429" mass="46349">MHDLLLNISSQLLTMGLPVIDNSLDKLLIAMQDFPKAAFFGNTLSMAKALGLVLALCVGSYEAWMMMLGRRGMDVMKLLRIVGISFCITWSGTICSALSSPGLALEKGARAMTTSKNQEVAMQEKMVAKLQKKYVDRLRAVQDSLNKAKEVKEIGEDAGTWDKVVYSMTHLTDVLERNAKNLAAVAETKISEWINDIIRFLGELIFQMAYYGMFVSQRCFMTIMGIFCPVAFALSIVPPWANAWSQWISKYLSLSLWGVVIYIILYYVDYILLYCLQTDVKAYTTLLGNVDASWGQIGTLGLQGIGSTCFYAMGMLVGSWMLKFVPEVSSWLIPGGVSSSIGSAMGGVATTAIIGTTQNVTNTSISAATSSVAGTVNAASSVAGSYMQHRTDGHSVAGSIAGSVLNQTSIGKNYASGAKEAQKFNSIGK</sequence>
<dbReference type="EMBL" id="ADGI01000025">
    <property type="protein sequence ID" value="EGV33535.1"/>
    <property type="molecule type" value="Genomic_DNA"/>
</dbReference>
<evidence type="ECO:0000313" key="4">
    <source>
        <dbReference type="Proteomes" id="UP000005141"/>
    </source>
</evidence>
<dbReference type="AlphaFoldDB" id="G1WAC6"/>
<protein>
    <recommendedName>
        <fullName evidence="2">Conjugative transposon TraJ C-terminal domain-containing protein</fullName>
    </recommendedName>
</protein>
<reference evidence="3 4" key="1">
    <citation type="submission" date="2011-07" db="EMBL/GenBank/DDBJ databases">
        <title>The Genome Sequence of Prevotella oulorum F0390.</title>
        <authorList>
            <consortium name="The Broad Institute Genome Sequencing Platform"/>
            <consortium name="The Broad Institute Genome Sequencing Center for Infectious Disease"/>
            <person name="Earl A."/>
            <person name="Ward D."/>
            <person name="Feldgarden M."/>
            <person name="Gevers D."/>
            <person name="Izard J."/>
            <person name="Ganesan A."/>
            <person name="Baranova O.V."/>
            <person name="Blanton J.M."/>
            <person name="Tanner A.C."/>
            <person name="Dewhirst F.E."/>
            <person name="Young S.K."/>
            <person name="Zeng Q."/>
            <person name="Gargeya S."/>
            <person name="Fitzgerald M."/>
            <person name="Haas B."/>
            <person name="Abouelleil A."/>
            <person name="Alvarado L."/>
            <person name="Arachchi H.M."/>
            <person name="Berlin A."/>
            <person name="Brown A."/>
            <person name="Chapman S.B."/>
            <person name="Chen Z."/>
            <person name="Dunbar C."/>
            <person name="Freedman E."/>
            <person name="Gearin G."/>
            <person name="Gellesch M."/>
            <person name="Goldberg J."/>
            <person name="Griggs A."/>
            <person name="Gujja S."/>
            <person name="Heiman D."/>
            <person name="Howarth C."/>
            <person name="Larson L."/>
            <person name="Lui A."/>
            <person name="MacDonald P.J.P."/>
            <person name="Mehta T."/>
            <person name="Montmayeur A."/>
            <person name="Murphy C."/>
            <person name="Neiman D."/>
            <person name="Pearson M."/>
            <person name="Priest M."/>
            <person name="Roberts A."/>
            <person name="Saif S."/>
            <person name="Shea T."/>
            <person name="Shenoy N."/>
            <person name="Sisk P."/>
            <person name="Stolte C."/>
            <person name="Sykes S."/>
            <person name="Wortman J."/>
            <person name="Nusbaum C."/>
            <person name="Birren B."/>
        </authorList>
    </citation>
    <scope>NUCLEOTIDE SEQUENCE [LARGE SCALE GENOMIC DNA]</scope>
    <source>
        <strain evidence="3 4">F0390</strain>
    </source>
</reference>
<feature type="transmembrane region" description="Helical" evidence="1">
    <location>
        <begin position="220"/>
        <end position="240"/>
    </location>
</feature>
<dbReference type="Proteomes" id="UP000005141">
    <property type="component" value="Unassembled WGS sequence"/>
</dbReference>
<dbReference type="PATRIC" id="fig|702438.4.peg.789"/>
<feature type="transmembrane region" description="Helical" evidence="1">
    <location>
        <begin position="252"/>
        <end position="273"/>
    </location>
</feature>
<dbReference type="InterPro" id="IPR012424">
    <property type="entry name" value="Conjugative_transposon_TraJ_C"/>
</dbReference>
<feature type="domain" description="Conjugative transposon TraJ C-terminal" evidence="2">
    <location>
        <begin position="44"/>
        <end position="385"/>
    </location>
</feature>
<dbReference type="HOGENOM" id="CLU_723320_0_0_10"/>
<feature type="transmembrane region" description="Helical" evidence="1">
    <location>
        <begin position="37"/>
        <end position="58"/>
    </location>
</feature>
<accession>G1WAC6</accession>
<dbReference type="OrthoDB" id="1063147at2"/>
<keyword evidence="1" id="KW-0812">Transmembrane</keyword>
<name>G1WAC6_9BACT</name>
<keyword evidence="4" id="KW-1185">Reference proteome</keyword>
<keyword evidence="1" id="KW-0472">Membrane</keyword>
<gene>
    <name evidence="3" type="ORF">HMPREF9431_00771</name>
</gene>
<comment type="caution">
    <text evidence="3">The sequence shown here is derived from an EMBL/GenBank/DDBJ whole genome shotgun (WGS) entry which is preliminary data.</text>
</comment>
<feature type="transmembrane region" description="Helical" evidence="1">
    <location>
        <begin position="78"/>
        <end position="99"/>
    </location>
</feature>
<dbReference type="Pfam" id="PF07863">
    <property type="entry name" value="CtnDOT_TraJ"/>
    <property type="match status" value="1"/>
</dbReference>
<dbReference type="GeneID" id="95425471"/>
<evidence type="ECO:0000313" key="3">
    <source>
        <dbReference type="EMBL" id="EGV33535.1"/>
    </source>
</evidence>
<feature type="transmembrane region" description="Helical" evidence="1">
    <location>
        <begin position="293"/>
        <end position="313"/>
    </location>
</feature>
<dbReference type="eggNOG" id="ENOG502ZA72">
    <property type="taxonomic scope" value="Bacteria"/>
</dbReference>
<organism evidence="3 4">
    <name type="scientific">Segatella oulorum F0390</name>
    <dbReference type="NCBI Taxonomy" id="702438"/>
    <lineage>
        <taxon>Bacteria</taxon>
        <taxon>Pseudomonadati</taxon>
        <taxon>Bacteroidota</taxon>
        <taxon>Bacteroidia</taxon>
        <taxon>Bacteroidales</taxon>
        <taxon>Prevotellaceae</taxon>
        <taxon>Segatella</taxon>
    </lineage>
</organism>
<evidence type="ECO:0000259" key="2">
    <source>
        <dbReference type="Pfam" id="PF07863"/>
    </source>
</evidence>
<evidence type="ECO:0000256" key="1">
    <source>
        <dbReference type="SAM" id="Phobius"/>
    </source>
</evidence>
<keyword evidence="1" id="KW-1133">Transmembrane helix</keyword>
<proteinExistence type="predicted"/>
<dbReference type="RefSeq" id="WP_004379772.1">
    <property type="nucleotide sequence ID" value="NZ_JH114215.1"/>
</dbReference>